<evidence type="ECO:0000256" key="3">
    <source>
        <dbReference type="ARBA" id="ARBA00022737"/>
    </source>
</evidence>
<sequence length="218" mass="24420">MRTFLRIISFVCVDLKSYLHFVVKKVFWRNKNRHNEVSIGNVKNIDLVEVGIGSYGNLNVHSFENKKEKLIIGNYVSIADNVTFILGGNHQVNTFSTYPIKAKAIEPFSEDDAQTKGAIVVEDEVWIGTNVTILSGVTIGKGAIVAAGSVVTKNVAPFSVVGGNPARFIKNRIDERLISQRQEINLIDIDLDRVVKNIDLFYKELTEDVLREIEKLSK</sequence>
<dbReference type="Gene3D" id="2.160.10.10">
    <property type="entry name" value="Hexapeptide repeat proteins"/>
    <property type="match status" value="1"/>
</dbReference>
<organism evidence="6">
    <name type="scientific">Capnocytophaga canimorsus</name>
    <dbReference type="NCBI Taxonomy" id="28188"/>
    <lineage>
        <taxon>Bacteria</taxon>
        <taxon>Pseudomonadati</taxon>
        <taxon>Bacteroidota</taxon>
        <taxon>Flavobacteriia</taxon>
        <taxon>Flavobacteriales</taxon>
        <taxon>Flavobacteriaceae</taxon>
        <taxon>Capnocytophaga</taxon>
    </lineage>
</organism>
<dbReference type="PROSITE" id="PS00101">
    <property type="entry name" value="HEXAPEP_TRANSFERASES"/>
    <property type="match status" value="1"/>
</dbReference>
<dbReference type="Pfam" id="PF00132">
    <property type="entry name" value="Hexapep"/>
    <property type="match status" value="1"/>
</dbReference>
<dbReference type="InterPro" id="IPR011004">
    <property type="entry name" value="Trimer_LpxA-like_sf"/>
</dbReference>
<reference evidence="5" key="1">
    <citation type="journal article" date="2017" name="Genome Announc.">
        <title>Twelve Complete Reference Genomes of Clinical Isolates in the Capnocytophaga Genus.</title>
        <authorList>
            <person name="Villarma A."/>
            <person name="Gulvik C.A."/>
            <person name="Rowe L.A."/>
            <person name="Sheth M."/>
            <person name="Juieng P."/>
            <person name="Nicholson A.C."/>
            <person name="Loparev V.N."/>
            <person name="McQuiston J.R."/>
        </authorList>
    </citation>
    <scope>NUCLEOTIDE SEQUENCE</scope>
    <source>
        <strain evidence="5">H3936</strain>
    </source>
</reference>
<keyword evidence="3" id="KW-0677">Repeat</keyword>
<evidence type="ECO:0000313" key="7">
    <source>
        <dbReference type="Proteomes" id="UP000243753"/>
    </source>
</evidence>
<reference evidence="7" key="4">
    <citation type="submission" date="2017-06" db="EMBL/GenBank/DDBJ databases">
        <title>Capnocytophaga spp. assemblies.</title>
        <authorList>
            <person name="Gulvik C.A."/>
        </authorList>
    </citation>
    <scope>NUCLEOTIDE SEQUENCE [LARGE SCALE GENOMIC DNA]</scope>
    <source>
        <strain evidence="7">H3936</strain>
    </source>
</reference>
<dbReference type="CDD" id="cd03349">
    <property type="entry name" value="LbH_XAT"/>
    <property type="match status" value="1"/>
</dbReference>
<dbReference type="RefSeq" id="WP_095919225.1">
    <property type="nucleotide sequence ID" value="NZ_CP022389.1"/>
</dbReference>
<evidence type="ECO:0000313" key="5">
    <source>
        <dbReference type="EMBL" id="ATA94026.1"/>
    </source>
</evidence>
<evidence type="ECO:0000256" key="4">
    <source>
        <dbReference type="ARBA" id="ARBA00023315"/>
    </source>
</evidence>
<gene>
    <name evidence="6" type="ORF">CC4__530061</name>
    <name evidence="5" type="ORF">CGC54_06630</name>
</gene>
<dbReference type="InterPro" id="IPR050179">
    <property type="entry name" value="Trans_hexapeptide_repeat"/>
</dbReference>
<dbReference type="InterPro" id="IPR001451">
    <property type="entry name" value="Hexapep"/>
</dbReference>
<dbReference type="EMBL" id="LT838812">
    <property type="protein sequence ID" value="SMD29012.1"/>
    <property type="molecule type" value="Genomic_DNA"/>
</dbReference>
<keyword evidence="4" id="KW-0012">Acyltransferase</keyword>
<reference evidence="6" key="3">
    <citation type="submission" date="2017-04" db="EMBL/GenBank/DDBJ databases">
        <authorList>
            <person name="Afonso C.L."/>
            <person name="Miller P.J."/>
            <person name="Scott M.A."/>
            <person name="Spackman E."/>
            <person name="Goraichik I."/>
            <person name="Dimitrov K.M."/>
            <person name="Suarez D.L."/>
            <person name="Swayne D.E."/>
        </authorList>
    </citation>
    <scope>NUCLEOTIDE SEQUENCE</scope>
    <source>
        <strain evidence="6">CC4</strain>
    </source>
</reference>
<evidence type="ECO:0000256" key="2">
    <source>
        <dbReference type="ARBA" id="ARBA00022679"/>
    </source>
</evidence>
<protein>
    <submittedName>
        <fullName evidence="5">Acetyltransferase</fullName>
    </submittedName>
</protein>
<evidence type="ECO:0000256" key="1">
    <source>
        <dbReference type="ARBA" id="ARBA00007274"/>
    </source>
</evidence>
<dbReference type="Proteomes" id="UP000243753">
    <property type="component" value="Chromosome"/>
</dbReference>
<dbReference type="SUPFAM" id="SSF51161">
    <property type="entry name" value="Trimeric LpxA-like enzymes"/>
    <property type="match status" value="1"/>
</dbReference>
<accession>A0A1X7BYY9</accession>
<evidence type="ECO:0000313" key="6">
    <source>
        <dbReference type="EMBL" id="SMD29012.1"/>
    </source>
</evidence>
<comment type="similarity">
    <text evidence="1">Belongs to the transferase hexapeptide repeat family.</text>
</comment>
<dbReference type="InterPro" id="IPR018357">
    <property type="entry name" value="Hexapep_transf_CS"/>
</dbReference>
<proteinExistence type="inferred from homology"/>
<dbReference type="PANTHER" id="PTHR43300:SF11">
    <property type="entry name" value="ACETYLTRANSFERASE RV3034C-RELATED"/>
    <property type="match status" value="1"/>
</dbReference>
<dbReference type="PANTHER" id="PTHR43300">
    <property type="entry name" value="ACETYLTRANSFERASE"/>
    <property type="match status" value="1"/>
</dbReference>
<dbReference type="AlphaFoldDB" id="A0A1X7BYY9"/>
<reference evidence="6" key="2">
    <citation type="submission" date="2017-04" db="EMBL/GenBank/DDBJ databases">
        <title>Identification of virulent Capnocytophaga canimorsus isolates by capsular typing.</title>
        <authorList>
            <person name="Hess E.H."/>
            <person name="Renzi F.R."/>
            <person name="Koudad D.K."/>
            <person name="Dol M.D."/>
            <person name="Cornelis G.R.C."/>
        </authorList>
    </citation>
    <scope>NUCLEOTIDE SEQUENCE</scope>
    <source>
        <strain evidence="6">CC4</strain>
    </source>
</reference>
<dbReference type="GO" id="GO:0016746">
    <property type="term" value="F:acyltransferase activity"/>
    <property type="evidence" value="ECO:0007669"/>
    <property type="project" value="UniProtKB-KW"/>
</dbReference>
<keyword evidence="2" id="KW-0808">Transferase</keyword>
<name>A0A1X7BYY9_9FLAO</name>
<dbReference type="EMBL" id="CP022389">
    <property type="protein sequence ID" value="ATA94026.1"/>
    <property type="molecule type" value="Genomic_DNA"/>
</dbReference>